<reference evidence="1 2" key="1">
    <citation type="submission" date="2017-07" db="EMBL/GenBank/DDBJ databases">
        <title>Draft Genome Sequences of Select Purple Nonsulfur Bacteria.</title>
        <authorList>
            <person name="Lasarre B."/>
            <person name="Mckinlay J.B."/>
        </authorList>
    </citation>
    <scope>NUCLEOTIDE SEQUENCE [LARGE SCALE GENOMIC DNA]</scope>
    <source>
        <strain evidence="1 2">DSM 5909</strain>
    </source>
</reference>
<name>A0A327KXL8_9BRAD</name>
<dbReference type="EMBL" id="NPEX01000248">
    <property type="protein sequence ID" value="RAI40128.1"/>
    <property type="molecule type" value="Genomic_DNA"/>
</dbReference>
<dbReference type="AlphaFoldDB" id="A0A327KXL8"/>
<accession>A0A327KXL8</accession>
<proteinExistence type="predicted"/>
<dbReference type="RefSeq" id="WP_111421614.1">
    <property type="nucleotide sequence ID" value="NZ_NPEX01000248.1"/>
</dbReference>
<sequence length="107" mass="11712">MPEPRPLAALSASEIVSRLRAIQQPTRIMAAEMIERLDGERGSLRRVVLDADRGFAAALADGWLEALVAGDMPRLWLLWEQHLSPVRRALAAAATSEGGSERSMIHV</sequence>
<organism evidence="1 2">
    <name type="scientific">Rhodoplanes roseus</name>
    <dbReference type="NCBI Taxonomy" id="29409"/>
    <lineage>
        <taxon>Bacteria</taxon>
        <taxon>Pseudomonadati</taxon>
        <taxon>Pseudomonadota</taxon>
        <taxon>Alphaproteobacteria</taxon>
        <taxon>Hyphomicrobiales</taxon>
        <taxon>Nitrobacteraceae</taxon>
        <taxon>Rhodoplanes</taxon>
    </lineage>
</organism>
<keyword evidence="2" id="KW-1185">Reference proteome</keyword>
<evidence type="ECO:0000313" key="2">
    <source>
        <dbReference type="Proteomes" id="UP000249130"/>
    </source>
</evidence>
<dbReference type="Proteomes" id="UP000249130">
    <property type="component" value="Unassembled WGS sequence"/>
</dbReference>
<evidence type="ECO:0000313" key="1">
    <source>
        <dbReference type="EMBL" id="RAI40128.1"/>
    </source>
</evidence>
<gene>
    <name evidence="1" type="ORF">CH341_24400</name>
</gene>
<protein>
    <submittedName>
        <fullName evidence="1">Uncharacterized protein</fullName>
    </submittedName>
</protein>
<comment type="caution">
    <text evidence="1">The sequence shown here is derived from an EMBL/GenBank/DDBJ whole genome shotgun (WGS) entry which is preliminary data.</text>
</comment>